<comment type="caution">
    <text evidence="1">The sequence shown here is derived from an EMBL/GenBank/DDBJ whole genome shotgun (WGS) entry which is preliminary data.</text>
</comment>
<name>A0ABN7NJF3_TIMPD</name>
<proteinExistence type="predicted"/>
<evidence type="ECO:0000313" key="1">
    <source>
        <dbReference type="EMBL" id="CAG2055993.1"/>
    </source>
</evidence>
<keyword evidence="2" id="KW-1185">Reference proteome</keyword>
<accession>A0ABN7NJF3</accession>
<organism evidence="1 2">
    <name type="scientific">Timema podura</name>
    <name type="common">Walking stick</name>
    <dbReference type="NCBI Taxonomy" id="61482"/>
    <lineage>
        <taxon>Eukaryota</taxon>
        <taxon>Metazoa</taxon>
        <taxon>Ecdysozoa</taxon>
        <taxon>Arthropoda</taxon>
        <taxon>Hexapoda</taxon>
        <taxon>Insecta</taxon>
        <taxon>Pterygota</taxon>
        <taxon>Neoptera</taxon>
        <taxon>Polyneoptera</taxon>
        <taxon>Phasmatodea</taxon>
        <taxon>Timematodea</taxon>
        <taxon>Timematoidea</taxon>
        <taxon>Timematidae</taxon>
        <taxon>Timema</taxon>
    </lineage>
</organism>
<reference evidence="1" key="1">
    <citation type="submission" date="2021-03" db="EMBL/GenBank/DDBJ databases">
        <authorList>
            <person name="Tran Van P."/>
        </authorList>
    </citation>
    <scope>NUCLEOTIDE SEQUENCE</scope>
</reference>
<dbReference type="Proteomes" id="UP001153148">
    <property type="component" value="Unassembled WGS sequence"/>
</dbReference>
<gene>
    <name evidence="1" type="ORF">TPAB3V08_LOCUS2991</name>
</gene>
<sequence length="88" mass="9849">MGTLIANGGSHLVGWTAVDEEIRTRIPVNCTEGVAPLKKRSKYELEDQYLRYCQENKQLKGHRNLRELKVTTYTDLGGVGRGLGEKTS</sequence>
<protein>
    <submittedName>
        <fullName evidence="1">Uncharacterized protein</fullName>
    </submittedName>
</protein>
<dbReference type="EMBL" id="CAJPIN010003203">
    <property type="protein sequence ID" value="CAG2055993.1"/>
    <property type="molecule type" value="Genomic_DNA"/>
</dbReference>
<evidence type="ECO:0000313" key="2">
    <source>
        <dbReference type="Proteomes" id="UP001153148"/>
    </source>
</evidence>